<comment type="caution">
    <text evidence="2">The sequence shown here is derived from an EMBL/GenBank/DDBJ whole genome shotgun (WGS) entry which is preliminary data.</text>
</comment>
<accession>A0A445CJE3</accession>
<feature type="signal peptide" evidence="1">
    <location>
        <begin position="1"/>
        <end position="22"/>
    </location>
</feature>
<proteinExistence type="predicted"/>
<name>A0A445CJE3_ARAHY</name>
<evidence type="ECO:0000256" key="1">
    <source>
        <dbReference type="SAM" id="SignalP"/>
    </source>
</evidence>
<dbReference type="Proteomes" id="UP000289738">
    <property type="component" value="Chromosome A06"/>
</dbReference>
<keyword evidence="1" id="KW-0732">Signal</keyword>
<dbReference type="EMBL" id="SDMP01000006">
    <property type="protein sequence ID" value="RYR51055.1"/>
    <property type="molecule type" value="Genomic_DNA"/>
</dbReference>
<organism evidence="2 3">
    <name type="scientific">Arachis hypogaea</name>
    <name type="common">Peanut</name>
    <dbReference type="NCBI Taxonomy" id="3818"/>
    <lineage>
        <taxon>Eukaryota</taxon>
        <taxon>Viridiplantae</taxon>
        <taxon>Streptophyta</taxon>
        <taxon>Embryophyta</taxon>
        <taxon>Tracheophyta</taxon>
        <taxon>Spermatophyta</taxon>
        <taxon>Magnoliopsida</taxon>
        <taxon>eudicotyledons</taxon>
        <taxon>Gunneridae</taxon>
        <taxon>Pentapetalae</taxon>
        <taxon>rosids</taxon>
        <taxon>fabids</taxon>
        <taxon>Fabales</taxon>
        <taxon>Fabaceae</taxon>
        <taxon>Papilionoideae</taxon>
        <taxon>50 kb inversion clade</taxon>
        <taxon>dalbergioids sensu lato</taxon>
        <taxon>Dalbergieae</taxon>
        <taxon>Pterocarpus clade</taxon>
        <taxon>Arachis</taxon>
    </lineage>
</organism>
<evidence type="ECO:0000313" key="3">
    <source>
        <dbReference type="Proteomes" id="UP000289738"/>
    </source>
</evidence>
<reference evidence="2 3" key="1">
    <citation type="submission" date="2019-01" db="EMBL/GenBank/DDBJ databases">
        <title>Sequencing of cultivated peanut Arachis hypogaea provides insights into genome evolution and oil improvement.</title>
        <authorList>
            <person name="Chen X."/>
        </authorList>
    </citation>
    <scope>NUCLEOTIDE SEQUENCE [LARGE SCALE GENOMIC DNA]</scope>
    <source>
        <strain evidence="3">cv. Fuhuasheng</strain>
        <tissue evidence="2">Leaves</tissue>
    </source>
</reference>
<feature type="chain" id="PRO_5019493558" description="Secreted protein" evidence="1">
    <location>
        <begin position="23"/>
        <end position="90"/>
    </location>
</feature>
<protein>
    <recommendedName>
        <fullName evidence="4">Secreted protein</fullName>
    </recommendedName>
</protein>
<evidence type="ECO:0000313" key="2">
    <source>
        <dbReference type="EMBL" id="RYR51055.1"/>
    </source>
</evidence>
<gene>
    <name evidence="2" type="ORF">Ahy_A06g026111</name>
</gene>
<evidence type="ECO:0008006" key="4">
    <source>
        <dbReference type="Google" id="ProtNLM"/>
    </source>
</evidence>
<keyword evidence="3" id="KW-1185">Reference proteome</keyword>
<dbReference type="AlphaFoldDB" id="A0A445CJE3"/>
<sequence length="90" mass="9917">MMTPSEALAIVLIQVFVPVSQTTTVLEFEETPETDFEPTPLLQIERTAKTVWVYTGLQFGCIFGNSLALLNPPQQLEESTPTLPPAPTKI</sequence>